<proteinExistence type="predicted"/>
<dbReference type="STRING" id="54.SAMN02745121_06595"/>
<protein>
    <submittedName>
        <fullName evidence="1">Uncharacterized protein</fullName>
    </submittedName>
</protein>
<evidence type="ECO:0000313" key="1">
    <source>
        <dbReference type="EMBL" id="SFF03518.1"/>
    </source>
</evidence>
<keyword evidence="2" id="KW-1185">Reference proteome</keyword>
<reference evidence="2" key="1">
    <citation type="submission" date="2016-10" db="EMBL/GenBank/DDBJ databases">
        <authorList>
            <person name="Varghese N."/>
            <person name="Submissions S."/>
        </authorList>
    </citation>
    <scope>NUCLEOTIDE SEQUENCE [LARGE SCALE GENOMIC DNA]</scope>
    <source>
        <strain evidence="2">ATCC 25963</strain>
    </source>
</reference>
<dbReference type="AlphaFoldDB" id="A0A1I2FFJ5"/>
<organism evidence="1 2">
    <name type="scientific">Nannocystis exedens</name>
    <dbReference type="NCBI Taxonomy" id="54"/>
    <lineage>
        <taxon>Bacteria</taxon>
        <taxon>Pseudomonadati</taxon>
        <taxon>Myxococcota</taxon>
        <taxon>Polyangia</taxon>
        <taxon>Nannocystales</taxon>
        <taxon>Nannocystaceae</taxon>
        <taxon>Nannocystis</taxon>
    </lineage>
</organism>
<accession>A0A1I2FFJ5</accession>
<dbReference type="EMBL" id="FOMX01000026">
    <property type="protein sequence ID" value="SFF03518.1"/>
    <property type="molecule type" value="Genomic_DNA"/>
</dbReference>
<gene>
    <name evidence="1" type="ORF">SAMN02745121_06595</name>
</gene>
<dbReference type="Proteomes" id="UP000199400">
    <property type="component" value="Unassembled WGS sequence"/>
</dbReference>
<sequence length="312" mass="33571">MRGRSRSRLPFATLRPVPLDATRRRAAVLLGLVGLVAAVEWVAAARAYRSRLGPADWEAAAAAIAALPADEPVVLADDWLGPVARRHLAPLQRSLGRPDLHGAPRFHVLALGEPLTPDLRADLGDLTPEPLGVEELGGLALHHFAAPSGHVLWDILDAPALLAADRAGACRKAQRTWACKHGRATVRYAEVAYRPRRCLAIDMSDGAAFELRGRVELGARLRGHLGFSDFNGRLRNDAPAVVELELDGVPRARWLVGDNQGWAAFELATTPGPAELTVRVTTLLAGSFTPAGYDPDTRRVPCLDLRALTEPA</sequence>
<evidence type="ECO:0000313" key="2">
    <source>
        <dbReference type="Proteomes" id="UP000199400"/>
    </source>
</evidence>
<name>A0A1I2FFJ5_9BACT</name>